<comment type="caution">
    <text evidence="1">The sequence shown here is derived from an EMBL/GenBank/DDBJ whole genome shotgun (WGS) entry which is preliminary data.</text>
</comment>
<evidence type="ECO:0000313" key="1">
    <source>
        <dbReference type="EMBL" id="KAF3501364.1"/>
    </source>
</evidence>
<name>A0A8S9N8T8_BRACR</name>
<reference evidence="1" key="1">
    <citation type="submission" date="2019-12" db="EMBL/GenBank/DDBJ databases">
        <title>Genome sequencing and annotation of Brassica cretica.</title>
        <authorList>
            <person name="Studholme D.J."/>
            <person name="Sarris P."/>
        </authorList>
    </citation>
    <scope>NUCLEOTIDE SEQUENCE</scope>
    <source>
        <strain evidence="1">PFS-109/04</strain>
        <tissue evidence="1">Leaf</tissue>
    </source>
</reference>
<sequence length="127" mass="14182">MSLFSCSVCRRFSRENRPLRWKGDTFTTLEFPDLLKVKELKRIGLIKKAAANGTRGSSQEAVAAHGWRVGATMAMNVAVAVLFARSSQAARAQASNENLPHNIIKQLAKEPNYRRVLTNYLHVASRL</sequence>
<accession>A0A8S9N8T8</accession>
<dbReference type="Proteomes" id="UP000712600">
    <property type="component" value="Unassembled WGS sequence"/>
</dbReference>
<protein>
    <submittedName>
        <fullName evidence="1">Uncharacterized protein</fullName>
    </submittedName>
</protein>
<dbReference type="EMBL" id="QGKX02001621">
    <property type="protein sequence ID" value="KAF3501364.1"/>
    <property type="molecule type" value="Genomic_DNA"/>
</dbReference>
<organism evidence="1 2">
    <name type="scientific">Brassica cretica</name>
    <name type="common">Mustard</name>
    <dbReference type="NCBI Taxonomy" id="69181"/>
    <lineage>
        <taxon>Eukaryota</taxon>
        <taxon>Viridiplantae</taxon>
        <taxon>Streptophyta</taxon>
        <taxon>Embryophyta</taxon>
        <taxon>Tracheophyta</taxon>
        <taxon>Spermatophyta</taxon>
        <taxon>Magnoliopsida</taxon>
        <taxon>eudicotyledons</taxon>
        <taxon>Gunneridae</taxon>
        <taxon>Pentapetalae</taxon>
        <taxon>rosids</taxon>
        <taxon>malvids</taxon>
        <taxon>Brassicales</taxon>
        <taxon>Brassicaceae</taxon>
        <taxon>Brassiceae</taxon>
        <taxon>Brassica</taxon>
    </lineage>
</organism>
<evidence type="ECO:0000313" key="2">
    <source>
        <dbReference type="Proteomes" id="UP000712600"/>
    </source>
</evidence>
<dbReference type="AlphaFoldDB" id="A0A8S9N8T8"/>
<proteinExistence type="predicted"/>
<gene>
    <name evidence="1" type="ORF">F2Q69_00044288</name>
</gene>